<dbReference type="InterPro" id="IPR003609">
    <property type="entry name" value="Pan_app"/>
</dbReference>
<dbReference type="AlphaFoldDB" id="A0A8H5T735"/>
<evidence type="ECO:0000259" key="2">
    <source>
        <dbReference type="PROSITE" id="PS50948"/>
    </source>
</evidence>
<feature type="chain" id="PRO_5034487243" description="Apple domain-containing protein" evidence="1">
    <location>
        <begin position="20"/>
        <end position="173"/>
    </location>
</feature>
<feature type="domain" description="Apple" evidence="2">
    <location>
        <begin position="101"/>
        <end position="170"/>
    </location>
</feature>
<dbReference type="Proteomes" id="UP000567885">
    <property type="component" value="Unassembled WGS sequence"/>
</dbReference>
<gene>
    <name evidence="3" type="ORF">FHETE_7155</name>
</gene>
<organism evidence="3 4">
    <name type="scientific">Fusarium heterosporum</name>
    <dbReference type="NCBI Taxonomy" id="42747"/>
    <lineage>
        <taxon>Eukaryota</taxon>
        <taxon>Fungi</taxon>
        <taxon>Dikarya</taxon>
        <taxon>Ascomycota</taxon>
        <taxon>Pezizomycotina</taxon>
        <taxon>Sordariomycetes</taxon>
        <taxon>Hypocreomycetidae</taxon>
        <taxon>Hypocreales</taxon>
        <taxon>Nectriaceae</taxon>
        <taxon>Fusarium</taxon>
        <taxon>Fusarium heterosporum species complex</taxon>
    </lineage>
</organism>
<dbReference type="EMBL" id="JAAGWQ010000135">
    <property type="protein sequence ID" value="KAF5664273.1"/>
    <property type="molecule type" value="Genomic_DNA"/>
</dbReference>
<reference evidence="3 4" key="1">
    <citation type="submission" date="2020-05" db="EMBL/GenBank/DDBJ databases">
        <title>Identification and distribution of gene clusters putatively required for synthesis of sphingolipid metabolism inhibitors in phylogenetically diverse species of the filamentous fungus Fusarium.</title>
        <authorList>
            <person name="Kim H.-S."/>
            <person name="Busman M."/>
            <person name="Brown D.W."/>
            <person name="Divon H."/>
            <person name="Uhlig S."/>
            <person name="Proctor R.H."/>
        </authorList>
    </citation>
    <scope>NUCLEOTIDE SEQUENCE [LARGE SCALE GENOMIC DNA]</scope>
    <source>
        <strain evidence="3 4">NRRL 20693</strain>
    </source>
</reference>
<comment type="caution">
    <text evidence="3">The sequence shown here is derived from an EMBL/GenBank/DDBJ whole genome shotgun (WGS) entry which is preliminary data.</text>
</comment>
<proteinExistence type="predicted"/>
<keyword evidence="1" id="KW-0732">Signal</keyword>
<protein>
    <recommendedName>
        <fullName evidence="2">Apple domain-containing protein</fullName>
    </recommendedName>
</protein>
<evidence type="ECO:0000313" key="4">
    <source>
        <dbReference type="Proteomes" id="UP000567885"/>
    </source>
</evidence>
<evidence type="ECO:0000256" key="1">
    <source>
        <dbReference type="SAM" id="SignalP"/>
    </source>
</evidence>
<accession>A0A8H5T735</accession>
<keyword evidence="4" id="KW-1185">Reference proteome</keyword>
<name>A0A8H5T735_FUSHE</name>
<sequence>MKSATLVTVIGALTSVAVTSPCKPSTHTSVTAILSTTTSPATTITEGTTTVGSATTDVTTTVTESSITEASTTFETSTAEPTTTTAAAASTTTPAASEPICGLEGFSTTSPYEGSEISTLQDCRDRCLADEACQAFLPNYEGYCYLYTTEVSQFVTASKNTGAFFYDIDCVFE</sequence>
<evidence type="ECO:0000313" key="3">
    <source>
        <dbReference type="EMBL" id="KAF5664273.1"/>
    </source>
</evidence>
<feature type="signal peptide" evidence="1">
    <location>
        <begin position="1"/>
        <end position="19"/>
    </location>
</feature>
<dbReference type="PROSITE" id="PS50948">
    <property type="entry name" value="PAN"/>
    <property type="match status" value="1"/>
</dbReference>